<name>A0ABU2QZI0_9ACTN</name>
<accession>A0ABU2QZI0</accession>
<proteinExistence type="predicted"/>
<reference evidence="2" key="1">
    <citation type="submission" date="2023-07" db="EMBL/GenBank/DDBJ databases">
        <title>30 novel species of actinomycetes from the DSMZ collection.</title>
        <authorList>
            <person name="Nouioui I."/>
        </authorList>
    </citation>
    <scope>NUCLEOTIDE SEQUENCE [LARGE SCALE GENOMIC DNA]</scope>
    <source>
        <strain evidence="2">DSM 41979</strain>
    </source>
</reference>
<dbReference type="EMBL" id="JAVRET010000023">
    <property type="protein sequence ID" value="MDT0409856.1"/>
    <property type="molecule type" value="Genomic_DNA"/>
</dbReference>
<dbReference type="Proteomes" id="UP001183610">
    <property type="component" value="Unassembled WGS sequence"/>
</dbReference>
<evidence type="ECO:0008006" key="3">
    <source>
        <dbReference type="Google" id="ProtNLM"/>
    </source>
</evidence>
<organism evidence="1 2">
    <name type="scientific">Streptomyces evansiae</name>
    <dbReference type="NCBI Taxonomy" id="3075535"/>
    <lineage>
        <taxon>Bacteria</taxon>
        <taxon>Bacillati</taxon>
        <taxon>Actinomycetota</taxon>
        <taxon>Actinomycetes</taxon>
        <taxon>Kitasatosporales</taxon>
        <taxon>Streptomycetaceae</taxon>
        <taxon>Streptomyces</taxon>
    </lineage>
</organism>
<dbReference type="RefSeq" id="WP_158678511.1">
    <property type="nucleotide sequence ID" value="NZ_JAVRET010000023.1"/>
</dbReference>
<protein>
    <recommendedName>
        <fullName evidence="3">Recombinase domain-containing protein</fullName>
    </recommendedName>
</protein>
<keyword evidence="2" id="KW-1185">Reference proteome</keyword>
<gene>
    <name evidence="1" type="ORF">RM698_12445</name>
</gene>
<evidence type="ECO:0000313" key="1">
    <source>
        <dbReference type="EMBL" id="MDT0409856.1"/>
    </source>
</evidence>
<evidence type="ECO:0000313" key="2">
    <source>
        <dbReference type="Proteomes" id="UP001183610"/>
    </source>
</evidence>
<sequence length="448" mass="50462">MCKDLSLGFEDETKIPIQGVIAVERERVYRLPRDFVAFQDALIMNRVGVFIDDRNFLDLVNDDGNIISGLVTAGTGEAEVKKTRKRVIRNTKDLAKEGAVYAGPRRFGWLGPDKKTGRRGNEKIDMSEWPYLVSLIKQAYANKGWRTMTSYMSLSPMKTVRGNDVWNDATIKFMVTSPAWWGGRILDGKIVTDKKGDPVIGDWEHATMERDGIGYETWLAIMERINSKRHSRGMAQDAPTREVMRTGKYVWSGFLRCGRINKIGHICYSKITATPSSGRNKKYGPAYLCRSPACKGVGRKLAAVELYLDSLVLAYLDKHFSDTEPSTVPWSSEKELENLREQLSSVEASISSGEIAWTDAHNVLTQLQSGIRKMEGERAAHLEAEAKRNLVRGWKRERWDMMDVSQKRAVIGQVISAVVVMPIPEGTSKKAPFNPDLLKIAWRKDEAA</sequence>
<comment type="caution">
    <text evidence="1">The sequence shown here is derived from an EMBL/GenBank/DDBJ whole genome shotgun (WGS) entry which is preliminary data.</text>
</comment>